<organism evidence="2">
    <name type="scientific">uncultured Desulfobacterium sp</name>
    <dbReference type="NCBI Taxonomy" id="201089"/>
    <lineage>
        <taxon>Bacteria</taxon>
        <taxon>Pseudomonadati</taxon>
        <taxon>Thermodesulfobacteriota</taxon>
        <taxon>Desulfobacteria</taxon>
        <taxon>Desulfobacterales</taxon>
        <taxon>Desulfobacteriaceae</taxon>
        <taxon>Desulfobacterium</taxon>
        <taxon>environmental samples</taxon>
    </lineage>
</organism>
<evidence type="ECO:0000256" key="1">
    <source>
        <dbReference type="SAM" id="Phobius"/>
    </source>
</evidence>
<keyword evidence="1" id="KW-0812">Transmembrane</keyword>
<dbReference type="AlphaFoldDB" id="E1YLH9"/>
<feature type="transmembrane region" description="Helical" evidence="1">
    <location>
        <begin position="48"/>
        <end position="68"/>
    </location>
</feature>
<feature type="transmembrane region" description="Helical" evidence="1">
    <location>
        <begin position="24"/>
        <end position="41"/>
    </location>
</feature>
<proteinExistence type="predicted"/>
<dbReference type="EMBL" id="FR695877">
    <property type="protein sequence ID" value="CBX30962.1"/>
    <property type="molecule type" value="Genomic_DNA"/>
</dbReference>
<evidence type="ECO:0000313" key="2">
    <source>
        <dbReference type="EMBL" id="CBX30962.1"/>
    </source>
</evidence>
<keyword evidence="1" id="KW-0472">Membrane</keyword>
<reference evidence="2" key="1">
    <citation type="journal article" date="2011" name="Environ. Microbiol.">
        <title>Genomic insights into the metabolic potential of the polycyclic aromatic hydrocarbon degrading sulfate-reducing Deltaproteobacterium N47.</title>
        <authorList>
            <person name="Bergmann F."/>
            <person name="Selesi D."/>
            <person name="Weinmaier T."/>
            <person name="Tischler P."/>
            <person name="Rattei T."/>
            <person name="Meckenstock R.U."/>
        </authorList>
    </citation>
    <scope>NUCLEOTIDE SEQUENCE</scope>
</reference>
<protein>
    <submittedName>
        <fullName evidence="2">Uncharacterized protein</fullName>
    </submittedName>
</protein>
<gene>
    <name evidence="2" type="ORF">N47_E44740</name>
</gene>
<name>E1YLH9_9BACT</name>
<keyword evidence="1" id="KW-1133">Transmembrane helix</keyword>
<accession>E1YLH9</accession>
<sequence>MLWSWGMALVPWQFFQSKEPDNEFSAITLFSATIFYFLFLISIFLGPIFILIVLALFILVQLFVLPIFNQ</sequence>